<dbReference type="OrthoDB" id="127293at2"/>
<dbReference type="Proteomes" id="UP000249799">
    <property type="component" value="Chromosome"/>
</dbReference>
<dbReference type="SUPFAM" id="SSF48452">
    <property type="entry name" value="TPR-like"/>
    <property type="match status" value="1"/>
</dbReference>
<dbReference type="EMBL" id="CP030032">
    <property type="protein sequence ID" value="AWV88022.1"/>
    <property type="molecule type" value="Genomic_DNA"/>
</dbReference>
<dbReference type="Gene3D" id="1.25.40.10">
    <property type="entry name" value="Tetratricopeptide repeat domain"/>
    <property type="match status" value="1"/>
</dbReference>
<dbReference type="InterPro" id="IPR019734">
    <property type="entry name" value="TPR_rpt"/>
</dbReference>
<accession>A0A2Z4FGD2</accession>
<dbReference type="InterPro" id="IPR011990">
    <property type="entry name" value="TPR-like_helical_dom_sf"/>
</dbReference>
<organism evidence="1 2">
    <name type="scientific">Bradymonas sediminis</name>
    <dbReference type="NCBI Taxonomy" id="1548548"/>
    <lineage>
        <taxon>Bacteria</taxon>
        <taxon>Deltaproteobacteria</taxon>
        <taxon>Bradymonadales</taxon>
        <taxon>Bradymonadaceae</taxon>
        <taxon>Bradymonas</taxon>
    </lineage>
</organism>
<protein>
    <submittedName>
        <fullName evidence="1">Uncharacterized protein</fullName>
    </submittedName>
</protein>
<evidence type="ECO:0000313" key="1">
    <source>
        <dbReference type="EMBL" id="AWV88022.1"/>
    </source>
</evidence>
<evidence type="ECO:0000313" key="2">
    <source>
        <dbReference type="Proteomes" id="UP000249799"/>
    </source>
</evidence>
<gene>
    <name evidence="1" type="ORF">DN745_01215</name>
</gene>
<dbReference type="KEGG" id="bsed:DN745_01215"/>
<proteinExistence type="predicted"/>
<keyword evidence="2" id="KW-1185">Reference proteome</keyword>
<name>A0A2Z4FGD2_9DELT</name>
<dbReference type="AlphaFoldDB" id="A0A2Z4FGD2"/>
<sequence length="641" mass="69217">MQKPASDRLDPQTPGIDEVDSIRQQLSSAWCNVELCRRLVSALRDRGDARQAVEIASKVAESCLEQGRLGGAIEAMEMVLELAPERVDVHMEVGRTHLQLGYFDKAAASFGRAFDCASAQDDAAKAEEALGFLGRVQKASVDFRLREAKWHICNGESQAAMASMRECVQIFEDDPRSHDFSRVGATVVALSALDAEAGEQLGVYLAQRANALVSAGLFEAAIQALCWAIKAAPKTQKTYRHIAELLTAKGYGQEVIEVIEFVGRKLGGGDAVKELIALSEELSERQVLHPGDGALETKSGVDSADGWPFRLIVEEFEELEEIDLDGQGPFIEWEPSGLGDEITSPSPVSRAFAREVASAPVGSLTGAPDFGGECAARNLLNLLARLSAIEALSCVRFFAEGEAEPRAQMMVKNGEVLLGCRVQGRSLADLFEAGLVDAGGVDVAKICRRWDESFTDVSREDGREGSVAGVPDHRETYIYGVGTAHALARLAELGREVHLSVSVEAMSGDRSVQRFSTAMLLLEASALLCPHTDTSERLLEHDFGEERWVLQRSAGSDCYLPLGYSGSAVSFDELLEASVLVGELEASTRPLNQKGGGVGISFLSKQAAWGAVWDGEIVLLARCDNQDIGRLVSTMRSLTRE</sequence>
<reference evidence="1 2" key="1">
    <citation type="submission" date="2018-06" db="EMBL/GenBank/DDBJ databases">
        <title>Lujinxingia sediminis gen. nov. sp. nov., a new facultative anaerobic member of the class Deltaproteobacteria, and proposal of Lujinxingaceae fam. nov.</title>
        <authorList>
            <person name="Guo L.-Y."/>
            <person name="Li C.-M."/>
            <person name="Wang S."/>
            <person name="Du Z.-J."/>
        </authorList>
    </citation>
    <scope>NUCLEOTIDE SEQUENCE [LARGE SCALE GENOMIC DNA]</scope>
    <source>
        <strain evidence="1 2">FA350</strain>
    </source>
</reference>
<dbReference type="SMART" id="SM00028">
    <property type="entry name" value="TPR"/>
    <property type="match status" value="3"/>
</dbReference>